<evidence type="ECO:0000256" key="1">
    <source>
        <dbReference type="ARBA" id="ARBA00005439"/>
    </source>
</evidence>
<dbReference type="GO" id="GO:0003743">
    <property type="term" value="F:translation initiation factor activity"/>
    <property type="evidence" value="ECO:0007669"/>
    <property type="project" value="UniProtKB-UniRule"/>
</dbReference>
<name>A0A654M3V4_9FLAO</name>
<dbReference type="Gene3D" id="3.10.20.80">
    <property type="entry name" value="Translation initiation factor 3 (IF-3), N-terminal domain"/>
    <property type="match status" value="1"/>
</dbReference>
<comment type="subcellular location">
    <subcellularLocation>
        <location evidence="4">Cytoplasm</location>
    </subcellularLocation>
</comment>
<evidence type="ECO:0000313" key="9">
    <source>
        <dbReference type="Proteomes" id="UP000055698"/>
    </source>
</evidence>
<comment type="subunit">
    <text evidence="4">Monomer.</text>
</comment>
<dbReference type="GO" id="GO:0005829">
    <property type="term" value="C:cytosol"/>
    <property type="evidence" value="ECO:0007669"/>
    <property type="project" value="TreeGrafter"/>
</dbReference>
<gene>
    <name evidence="4" type="primary">infC</name>
    <name evidence="8" type="ORF">ASU30_010</name>
</gene>
<accession>A0A654M3V4</accession>
<dbReference type="EMBL" id="CP013212">
    <property type="protein sequence ID" value="ALP70088.1"/>
    <property type="molecule type" value="Genomic_DNA"/>
</dbReference>
<reference evidence="9" key="1">
    <citation type="submission" date="2015-11" db="EMBL/GenBank/DDBJ databases">
        <title>Complete genome sequences of the obligate symbionts Candidatus Sulcia muelleri and Candidatus Nasuia deltocephalinicola from the pestiferous leafhopper, Macrosteles quadripunctulatus (Hemiptera: Cicadellidae).</title>
        <authorList>
            <person name="Bennett G.M."/>
            <person name="Abba S."/>
            <person name="Kube M."/>
            <person name="Marzachi C."/>
        </authorList>
    </citation>
    <scope>NUCLEOTIDE SEQUENCE [LARGE SCALE GENOMIC DNA]</scope>
    <source>
        <strain evidence="9">PUNC</strain>
    </source>
</reference>
<dbReference type="InterPro" id="IPR019814">
    <property type="entry name" value="Translation_initiation_fac_3_N"/>
</dbReference>
<evidence type="ECO:0000313" key="8">
    <source>
        <dbReference type="EMBL" id="ALP70088.1"/>
    </source>
</evidence>
<dbReference type="GO" id="GO:0032790">
    <property type="term" value="P:ribosome disassembly"/>
    <property type="evidence" value="ECO:0007669"/>
    <property type="project" value="TreeGrafter"/>
</dbReference>
<dbReference type="SUPFAM" id="SSF54364">
    <property type="entry name" value="Translation initiation factor IF3, N-terminal domain"/>
    <property type="match status" value="1"/>
</dbReference>
<dbReference type="Pfam" id="PF00707">
    <property type="entry name" value="IF3_C"/>
    <property type="match status" value="1"/>
</dbReference>
<organism evidence="8 9">
    <name type="scientific">Candidatus Karelsulcia muelleri</name>
    <dbReference type="NCBI Taxonomy" id="336810"/>
    <lineage>
        <taxon>Bacteria</taxon>
        <taxon>Pseudomonadati</taxon>
        <taxon>Bacteroidota</taxon>
        <taxon>Flavobacteriia</taxon>
        <taxon>Flavobacteriales</taxon>
        <taxon>Candidatus Karelsulcia</taxon>
    </lineage>
</organism>
<keyword evidence="2 4" id="KW-0396">Initiation factor</keyword>
<evidence type="ECO:0000256" key="3">
    <source>
        <dbReference type="ARBA" id="ARBA00022917"/>
    </source>
</evidence>
<feature type="domain" description="Translation initiation factor 3 N-terminal" evidence="7">
    <location>
        <begin position="21"/>
        <end position="88"/>
    </location>
</feature>
<dbReference type="InterPro" id="IPR001288">
    <property type="entry name" value="Translation_initiation_fac_3"/>
</dbReference>
<dbReference type="AlphaFoldDB" id="A0A654M3V4"/>
<evidence type="ECO:0000259" key="7">
    <source>
        <dbReference type="Pfam" id="PF05198"/>
    </source>
</evidence>
<dbReference type="GeneID" id="75050156"/>
<dbReference type="HAMAP" id="MF_00080">
    <property type="entry name" value="IF_3"/>
    <property type="match status" value="1"/>
</dbReference>
<evidence type="ECO:0000256" key="4">
    <source>
        <dbReference type="HAMAP-Rule" id="MF_00080"/>
    </source>
</evidence>
<dbReference type="InterPro" id="IPR036787">
    <property type="entry name" value="T_IF-3_N_sf"/>
</dbReference>
<dbReference type="GO" id="GO:0043022">
    <property type="term" value="F:ribosome binding"/>
    <property type="evidence" value="ECO:0007669"/>
    <property type="project" value="TreeGrafter"/>
</dbReference>
<dbReference type="Proteomes" id="UP000055698">
    <property type="component" value="Chromosome"/>
</dbReference>
<evidence type="ECO:0000256" key="2">
    <source>
        <dbReference type="ARBA" id="ARBA00022540"/>
    </source>
</evidence>
<dbReference type="SUPFAM" id="SSF55200">
    <property type="entry name" value="Translation initiation factor IF3, C-terminal domain"/>
    <property type="match status" value="1"/>
</dbReference>
<evidence type="ECO:0000259" key="6">
    <source>
        <dbReference type="Pfam" id="PF00707"/>
    </source>
</evidence>
<keyword evidence="3 4" id="KW-0648">Protein biosynthesis</keyword>
<dbReference type="PANTHER" id="PTHR10938:SF0">
    <property type="entry name" value="TRANSLATION INITIATION FACTOR IF-3, MITOCHONDRIAL"/>
    <property type="match status" value="1"/>
</dbReference>
<feature type="domain" description="Translation initiation factor 3 C-terminal" evidence="6">
    <location>
        <begin position="96"/>
        <end position="179"/>
    </location>
</feature>
<reference evidence="8 9" key="2">
    <citation type="journal article" date="2016" name="Genome Announc.">
        <title>Complete Genome Sequences of the Obligate Symbionts 'Candidatus Sulcia muelleri' and 'Ca. Nasuia deltocephalinicola' from the Pestiferous Leafhopper Macrosteles quadripunctulatus (Hemiptera: Cicadellidae).</title>
        <authorList>
            <person name="Bennett G.M."/>
            <person name="Abba S."/>
            <person name="Kube M."/>
            <person name="Marzachi C."/>
        </authorList>
    </citation>
    <scope>NUCLEOTIDE SEQUENCE [LARGE SCALE GENOMIC DNA]</scope>
    <source>
        <strain evidence="8 9">PUNC</strain>
    </source>
</reference>
<sequence>MALKKKTNNSQRYKKEELHRVNKRITATKLRLVGDNIKNGIYSLKEALAIASNIGLDLVEINPKTDPPICRILEYKKFLYEQKKKNKKSKQEKIITKELRLSPQICEHDTLFKIKHAEKFLKSKEKVKFTIFFKGRSIIHKDKGKILLLKCANSLENFGKIEKMPIMEGKKMFIIITPKKNNV</sequence>
<comment type="function">
    <text evidence="4">IF-3 binds to the 30S ribosomal subunit and shifts the equilibrium between 70S ribosomes and their 50S and 30S subunits in favor of the free subunits, thus enhancing the availability of 30S subunits on which protein synthesis initiation begins.</text>
</comment>
<dbReference type="InterPro" id="IPR019815">
    <property type="entry name" value="Translation_initiation_fac_3_C"/>
</dbReference>
<dbReference type="GO" id="GO:0016020">
    <property type="term" value="C:membrane"/>
    <property type="evidence" value="ECO:0007669"/>
    <property type="project" value="TreeGrafter"/>
</dbReference>
<dbReference type="Pfam" id="PF05198">
    <property type="entry name" value="IF3_N"/>
    <property type="match status" value="1"/>
</dbReference>
<dbReference type="Gene3D" id="3.30.110.10">
    <property type="entry name" value="Translation initiation factor 3 (IF-3), C-terminal domain"/>
    <property type="match status" value="1"/>
</dbReference>
<dbReference type="RefSeq" id="WP_075047594.1">
    <property type="nucleotide sequence ID" value="NZ_CP013212.1"/>
</dbReference>
<comment type="similarity">
    <text evidence="1 4">Belongs to the IF-3 family.</text>
</comment>
<dbReference type="NCBIfam" id="TIGR00168">
    <property type="entry name" value="infC"/>
    <property type="match status" value="1"/>
</dbReference>
<keyword evidence="4" id="KW-0963">Cytoplasm</keyword>
<proteinExistence type="inferred from homology"/>
<evidence type="ECO:0000256" key="5">
    <source>
        <dbReference type="NCBIfam" id="TIGR00168"/>
    </source>
</evidence>
<dbReference type="InterPro" id="IPR036788">
    <property type="entry name" value="T_IF-3_C_sf"/>
</dbReference>
<dbReference type="PANTHER" id="PTHR10938">
    <property type="entry name" value="TRANSLATION INITIATION FACTOR IF-3"/>
    <property type="match status" value="1"/>
</dbReference>
<protein>
    <recommendedName>
        <fullName evidence="4 5">Translation initiation factor IF-3</fullName>
    </recommendedName>
</protein>